<protein>
    <submittedName>
        <fullName evidence="1">Uncharacterized protein</fullName>
    </submittedName>
</protein>
<evidence type="ECO:0000313" key="2">
    <source>
        <dbReference type="Proteomes" id="UP001055811"/>
    </source>
</evidence>
<dbReference type="EMBL" id="CM042014">
    <property type="protein sequence ID" value="KAI3722350.1"/>
    <property type="molecule type" value="Genomic_DNA"/>
</dbReference>
<organism evidence="1 2">
    <name type="scientific">Cichorium intybus</name>
    <name type="common">Chicory</name>
    <dbReference type="NCBI Taxonomy" id="13427"/>
    <lineage>
        <taxon>Eukaryota</taxon>
        <taxon>Viridiplantae</taxon>
        <taxon>Streptophyta</taxon>
        <taxon>Embryophyta</taxon>
        <taxon>Tracheophyta</taxon>
        <taxon>Spermatophyta</taxon>
        <taxon>Magnoliopsida</taxon>
        <taxon>eudicotyledons</taxon>
        <taxon>Gunneridae</taxon>
        <taxon>Pentapetalae</taxon>
        <taxon>asterids</taxon>
        <taxon>campanulids</taxon>
        <taxon>Asterales</taxon>
        <taxon>Asteraceae</taxon>
        <taxon>Cichorioideae</taxon>
        <taxon>Cichorieae</taxon>
        <taxon>Cichoriinae</taxon>
        <taxon>Cichorium</taxon>
    </lineage>
</organism>
<proteinExistence type="predicted"/>
<comment type="caution">
    <text evidence="1">The sequence shown here is derived from an EMBL/GenBank/DDBJ whole genome shotgun (WGS) entry which is preliminary data.</text>
</comment>
<dbReference type="Proteomes" id="UP001055811">
    <property type="component" value="Linkage Group LG06"/>
</dbReference>
<reference evidence="2" key="1">
    <citation type="journal article" date="2022" name="Mol. Ecol. Resour.">
        <title>The genomes of chicory, endive, great burdock and yacon provide insights into Asteraceae palaeo-polyploidization history and plant inulin production.</title>
        <authorList>
            <person name="Fan W."/>
            <person name="Wang S."/>
            <person name="Wang H."/>
            <person name="Wang A."/>
            <person name="Jiang F."/>
            <person name="Liu H."/>
            <person name="Zhao H."/>
            <person name="Xu D."/>
            <person name="Zhang Y."/>
        </authorList>
    </citation>
    <scope>NUCLEOTIDE SEQUENCE [LARGE SCALE GENOMIC DNA]</scope>
    <source>
        <strain evidence="2">cv. Punajuju</strain>
    </source>
</reference>
<gene>
    <name evidence="1" type="ORF">L2E82_33386</name>
</gene>
<name>A0ACB9BK25_CICIN</name>
<keyword evidence="2" id="KW-1185">Reference proteome</keyword>
<evidence type="ECO:0000313" key="1">
    <source>
        <dbReference type="EMBL" id="KAI3722350.1"/>
    </source>
</evidence>
<reference evidence="1 2" key="2">
    <citation type="journal article" date="2022" name="Mol. Ecol. Resour.">
        <title>The genomes of chicory, endive, great burdock and yacon provide insights into Asteraceae paleo-polyploidization history and plant inulin production.</title>
        <authorList>
            <person name="Fan W."/>
            <person name="Wang S."/>
            <person name="Wang H."/>
            <person name="Wang A."/>
            <person name="Jiang F."/>
            <person name="Liu H."/>
            <person name="Zhao H."/>
            <person name="Xu D."/>
            <person name="Zhang Y."/>
        </authorList>
    </citation>
    <scope>NUCLEOTIDE SEQUENCE [LARGE SCALE GENOMIC DNA]</scope>
    <source>
        <strain evidence="2">cv. Punajuju</strain>
        <tissue evidence="1">Leaves</tissue>
    </source>
</reference>
<accession>A0ACB9BK25</accession>
<sequence length="216" mass="24759">MNILVTVDSLGKVSGAVEQSSPLLPPMLSWRDAERLMSLRLSKDMSSIEDLTQEVPKRKMQRIKPLPREVDMEQGIQPRVLNIRDRCTKKDKGKPVIVACHHLHWFFSLLSSHCRHHPFSLPYRSCLPLSLVPDFASRSWRVSWFSCARILPTPPPEKSVSPPPVSSHKYPIFLCLSISCRKRDASKTHTHRSRAQPRKKERTTDVQDGLVLTQRP</sequence>